<name>A0ABZ2LEL9_9BACT</name>
<keyword evidence="3" id="KW-1185">Reference proteome</keyword>
<dbReference type="Proteomes" id="UP001374803">
    <property type="component" value="Chromosome"/>
</dbReference>
<dbReference type="InterPro" id="IPR009081">
    <property type="entry name" value="PP-bd_ACP"/>
</dbReference>
<reference evidence="2" key="1">
    <citation type="submission" date="2021-12" db="EMBL/GenBank/DDBJ databases">
        <title>Discovery of the Pendulisporaceae a myxobacterial family with distinct sporulation behavior and unique specialized metabolism.</title>
        <authorList>
            <person name="Garcia R."/>
            <person name="Popoff A."/>
            <person name="Bader C.D."/>
            <person name="Loehr J."/>
            <person name="Walesch S."/>
            <person name="Walt C."/>
            <person name="Boldt J."/>
            <person name="Bunk B."/>
            <person name="Haeckl F.J.F.P.J."/>
            <person name="Gunesch A.P."/>
            <person name="Birkelbach J."/>
            <person name="Nuebel U."/>
            <person name="Pietschmann T."/>
            <person name="Bach T."/>
            <person name="Mueller R."/>
        </authorList>
    </citation>
    <scope>NUCLEOTIDE SEQUENCE</scope>
    <source>
        <strain evidence="2">MSr11367</strain>
    </source>
</reference>
<accession>A0ABZ2LEL9</accession>
<evidence type="ECO:0000313" key="2">
    <source>
        <dbReference type="EMBL" id="WXB09382.1"/>
    </source>
</evidence>
<protein>
    <submittedName>
        <fullName evidence="2">Phosphopantetheine-binding protein</fullName>
    </submittedName>
</protein>
<dbReference type="SUPFAM" id="SSF47336">
    <property type="entry name" value="ACP-like"/>
    <property type="match status" value="1"/>
</dbReference>
<feature type="domain" description="Carrier" evidence="1">
    <location>
        <begin position="1"/>
        <end position="79"/>
    </location>
</feature>
<evidence type="ECO:0000259" key="1">
    <source>
        <dbReference type="PROSITE" id="PS50075"/>
    </source>
</evidence>
<dbReference type="Gene3D" id="1.10.1200.10">
    <property type="entry name" value="ACP-like"/>
    <property type="match status" value="1"/>
</dbReference>
<dbReference type="Pfam" id="PF00550">
    <property type="entry name" value="PP-binding"/>
    <property type="match status" value="1"/>
</dbReference>
<sequence>MTSEDSNKTIRNYLTKFFPGHELSDEDDIFSLGFVNSMFAIQLVNFVEHQFGLEIENEDMELDNFRSVRALVELVRRKTQKS</sequence>
<gene>
    <name evidence="2" type="ORF">LVJ94_19390</name>
</gene>
<dbReference type="RefSeq" id="WP_394839055.1">
    <property type="nucleotide sequence ID" value="NZ_CP089929.1"/>
</dbReference>
<dbReference type="PROSITE" id="PS50075">
    <property type="entry name" value="CARRIER"/>
    <property type="match status" value="1"/>
</dbReference>
<proteinExistence type="predicted"/>
<organism evidence="2 3">
    <name type="scientific">Pendulispora rubella</name>
    <dbReference type="NCBI Taxonomy" id="2741070"/>
    <lineage>
        <taxon>Bacteria</taxon>
        <taxon>Pseudomonadati</taxon>
        <taxon>Myxococcota</taxon>
        <taxon>Myxococcia</taxon>
        <taxon>Myxococcales</taxon>
        <taxon>Sorangiineae</taxon>
        <taxon>Pendulisporaceae</taxon>
        <taxon>Pendulispora</taxon>
    </lineage>
</organism>
<dbReference type="InterPro" id="IPR036736">
    <property type="entry name" value="ACP-like_sf"/>
</dbReference>
<evidence type="ECO:0000313" key="3">
    <source>
        <dbReference type="Proteomes" id="UP001374803"/>
    </source>
</evidence>
<dbReference type="EMBL" id="CP089983">
    <property type="protein sequence ID" value="WXB09382.1"/>
    <property type="molecule type" value="Genomic_DNA"/>
</dbReference>